<dbReference type="Proteomes" id="UP001341135">
    <property type="component" value="Chromosome"/>
</dbReference>
<dbReference type="GeneID" id="89289326"/>
<evidence type="ECO:0000313" key="1">
    <source>
        <dbReference type="EMBL" id="BES81744.1"/>
    </source>
</evidence>
<organism evidence="1 2">
    <name type="scientific">Pyrodictium abyssi</name>
    <dbReference type="NCBI Taxonomy" id="54256"/>
    <lineage>
        <taxon>Archaea</taxon>
        <taxon>Thermoproteota</taxon>
        <taxon>Thermoprotei</taxon>
        <taxon>Desulfurococcales</taxon>
        <taxon>Pyrodictiaceae</taxon>
        <taxon>Pyrodictium</taxon>
    </lineage>
</organism>
<sequence>MEVEGLQAKLLLAAVAYYDGSDTLFAVDLVFPGQRRPPDTLLELEMRVLSDVEYEGMRLAAFDPRVEAAELQRAGLRMLSRIVESRVVNVSRELETRLGIRVEDPAWLAEHIRVEDQAWAEQPSPEDLQKVLEALGQKLRGARPPAWLEDRLRRLLTGFARAVYLALLAAEATQQG</sequence>
<name>A0ABM8IW06_9CREN</name>
<dbReference type="EMBL" id="AP028907">
    <property type="protein sequence ID" value="BES81744.1"/>
    <property type="molecule type" value="Genomic_DNA"/>
</dbReference>
<keyword evidence="2" id="KW-1185">Reference proteome</keyword>
<accession>A0ABM8IW06</accession>
<evidence type="ECO:0000313" key="2">
    <source>
        <dbReference type="Proteomes" id="UP001341135"/>
    </source>
</evidence>
<protein>
    <submittedName>
        <fullName evidence="1">Uncharacterized protein</fullName>
    </submittedName>
</protein>
<reference evidence="1 2" key="1">
    <citation type="submission" date="2023-09" db="EMBL/GenBank/DDBJ databases">
        <title>Pyrofollis japonicus gen. nov. sp. nov., a novel member of the family Pyrodictiaceae isolated from the Iheya North hydrothermal field.</title>
        <authorList>
            <person name="Miyazaki U."/>
            <person name="Sanari M."/>
            <person name="Tame A."/>
            <person name="Kitajima M."/>
            <person name="Okamoto A."/>
            <person name="Sawayama S."/>
            <person name="Miyazaki J."/>
            <person name="Takai K."/>
            <person name="Nakagawa S."/>
        </authorList>
    </citation>
    <scope>NUCLEOTIDE SEQUENCE [LARGE SCALE GENOMIC DNA]</scope>
    <source>
        <strain evidence="1 2">AV2</strain>
    </source>
</reference>
<dbReference type="RefSeq" id="WP_338248422.1">
    <property type="nucleotide sequence ID" value="NZ_AP028907.1"/>
</dbReference>
<gene>
    <name evidence="1" type="ORF">PABY_13110</name>
</gene>
<proteinExistence type="predicted"/>